<reference evidence="5" key="2">
    <citation type="submission" date="2020-12" db="EMBL/GenBank/DDBJ databases">
        <authorList>
            <person name="Kanost M."/>
        </authorList>
    </citation>
    <scope>NUCLEOTIDE SEQUENCE</scope>
</reference>
<protein>
    <recommendedName>
        <fullName evidence="4">Generative cell specific-1/HAP2 domain-containing protein</fullName>
    </recommendedName>
</protein>
<dbReference type="Pfam" id="PF10699">
    <property type="entry name" value="HAP2-GCS1"/>
    <property type="match status" value="1"/>
</dbReference>
<feature type="transmembrane region" description="Helical" evidence="2">
    <location>
        <begin position="673"/>
        <end position="695"/>
    </location>
</feature>
<evidence type="ECO:0000256" key="3">
    <source>
        <dbReference type="SAM" id="SignalP"/>
    </source>
</evidence>
<evidence type="ECO:0000259" key="4">
    <source>
        <dbReference type="Pfam" id="PF10699"/>
    </source>
</evidence>
<keyword evidence="6" id="KW-1185">Reference proteome</keyword>
<evidence type="ECO:0000256" key="2">
    <source>
        <dbReference type="SAM" id="Phobius"/>
    </source>
</evidence>
<keyword evidence="2" id="KW-0472">Membrane</keyword>
<dbReference type="InterPro" id="IPR018928">
    <property type="entry name" value="HAP2/GCS1_dom"/>
</dbReference>
<keyword evidence="2" id="KW-1133">Transmembrane helix</keyword>
<dbReference type="Proteomes" id="UP000791440">
    <property type="component" value="Unassembled WGS sequence"/>
</dbReference>
<evidence type="ECO:0000313" key="5">
    <source>
        <dbReference type="EMBL" id="KAG6452627.1"/>
    </source>
</evidence>
<feature type="chain" id="PRO_5037318603" description="Generative cell specific-1/HAP2 domain-containing protein" evidence="3">
    <location>
        <begin position="20"/>
        <end position="888"/>
    </location>
</feature>
<reference evidence="5" key="1">
    <citation type="journal article" date="2016" name="Insect Biochem. Mol. Biol.">
        <title>Multifaceted biological insights from a draft genome sequence of the tobacco hornworm moth, Manduca sexta.</title>
        <authorList>
            <person name="Kanost M.R."/>
            <person name="Arrese E.L."/>
            <person name="Cao X."/>
            <person name="Chen Y.R."/>
            <person name="Chellapilla S."/>
            <person name="Goldsmith M.R."/>
            <person name="Grosse-Wilde E."/>
            <person name="Heckel D.G."/>
            <person name="Herndon N."/>
            <person name="Jiang H."/>
            <person name="Papanicolaou A."/>
            <person name="Qu J."/>
            <person name="Soulages J.L."/>
            <person name="Vogel H."/>
            <person name="Walters J."/>
            <person name="Waterhouse R.M."/>
            <person name="Ahn S.J."/>
            <person name="Almeida F.C."/>
            <person name="An C."/>
            <person name="Aqrawi P."/>
            <person name="Bretschneider A."/>
            <person name="Bryant W.B."/>
            <person name="Bucks S."/>
            <person name="Chao H."/>
            <person name="Chevignon G."/>
            <person name="Christen J.M."/>
            <person name="Clarke D.F."/>
            <person name="Dittmer N.T."/>
            <person name="Ferguson L.C.F."/>
            <person name="Garavelou S."/>
            <person name="Gordon K.H.J."/>
            <person name="Gunaratna R.T."/>
            <person name="Han Y."/>
            <person name="Hauser F."/>
            <person name="He Y."/>
            <person name="Heidel-Fischer H."/>
            <person name="Hirsh A."/>
            <person name="Hu Y."/>
            <person name="Jiang H."/>
            <person name="Kalra D."/>
            <person name="Klinner C."/>
            <person name="Konig C."/>
            <person name="Kovar C."/>
            <person name="Kroll A.R."/>
            <person name="Kuwar S.S."/>
            <person name="Lee S.L."/>
            <person name="Lehman R."/>
            <person name="Li K."/>
            <person name="Li Z."/>
            <person name="Liang H."/>
            <person name="Lovelace S."/>
            <person name="Lu Z."/>
            <person name="Mansfield J.H."/>
            <person name="McCulloch K.J."/>
            <person name="Mathew T."/>
            <person name="Morton B."/>
            <person name="Muzny D.M."/>
            <person name="Neunemann D."/>
            <person name="Ongeri F."/>
            <person name="Pauchet Y."/>
            <person name="Pu L.L."/>
            <person name="Pyrousis I."/>
            <person name="Rao X.J."/>
            <person name="Redding A."/>
            <person name="Roesel C."/>
            <person name="Sanchez-Gracia A."/>
            <person name="Schaack S."/>
            <person name="Shukla A."/>
            <person name="Tetreau G."/>
            <person name="Wang Y."/>
            <person name="Xiong G.H."/>
            <person name="Traut W."/>
            <person name="Walsh T.K."/>
            <person name="Worley K.C."/>
            <person name="Wu D."/>
            <person name="Wu W."/>
            <person name="Wu Y.Q."/>
            <person name="Zhang X."/>
            <person name="Zou Z."/>
            <person name="Zucker H."/>
            <person name="Briscoe A.D."/>
            <person name="Burmester T."/>
            <person name="Clem R.J."/>
            <person name="Feyereisen R."/>
            <person name="Grimmelikhuijzen C.J.P."/>
            <person name="Hamodrakas S.J."/>
            <person name="Hansson B.S."/>
            <person name="Huguet E."/>
            <person name="Jermiin L.S."/>
            <person name="Lan Q."/>
            <person name="Lehman H.K."/>
            <person name="Lorenzen M."/>
            <person name="Merzendorfer H."/>
            <person name="Michalopoulos I."/>
            <person name="Morton D.B."/>
            <person name="Muthukrishnan S."/>
            <person name="Oakeshott J.G."/>
            <person name="Palmer W."/>
            <person name="Park Y."/>
            <person name="Passarelli A.L."/>
            <person name="Rozas J."/>
            <person name="Schwartz L.M."/>
            <person name="Smith W."/>
            <person name="Southgate A."/>
            <person name="Vilcinskas A."/>
            <person name="Vogt R."/>
            <person name="Wang P."/>
            <person name="Werren J."/>
            <person name="Yu X.Q."/>
            <person name="Zhou J.J."/>
            <person name="Brown S.J."/>
            <person name="Scherer S.E."/>
            <person name="Richards S."/>
            <person name="Blissard G.W."/>
        </authorList>
    </citation>
    <scope>NUCLEOTIDE SEQUENCE</scope>
</reference>
<feature type="transmembrane region" description="Helical" evidence="2">
    <location>
        <begin position="761"/>
        <end position="780"/>
    </location>
</feature>
<accession>A0A921Z9D7</accession>
<name>A0A921Z9D7_MANSE</name>
<comment type="caution">
    <text evidence="5">The sequence shown here is derived from an EMBL/GenBank/DDBJ whole genome shotgun (WGS) entry which is preliminary data.</text>
</comment>
<dbReference type="EMBL" id="JH668427">
    <property type="protein sequence ID" value="KAG6452627.1"/>
    <property type="molecule type" value="Genomic_DNA"/>
</dbReference>
<keyword evidence="3" id="KW-0732">Signal</keyword>
<dbReference type="AlphaFoldDB" id="A0A921Z9D7"/>
<evidence type="ECO:0000313" key="6">
    <source>
        <dbReference type="Proteomes" id="UP000791440"/>
    </source>
</evidence>
<sequence length="888" mass="101657">MFVYQFFFLILLLLNVIAAQNIKEINDNVQMQVRAVFMNCDLNENDDSFPESESTRFAQEELFRHGSLTNCNKKLALTVKMYGETDVNFGDEYIPIEHVINGPSKRRTRLLNPYVLRLRRELPLQAYELRRIDTVSGIITSTDYEENSDNLDIKRHARDSVTIKKIENNMTEDGDKLSNLSFFNRYKREYSNDMEQHYDDRTQMWIVTDNLISDIHNFQQPVYENNNKNIGFLENDAYNDRKINHRQINSNYKKSDQVPHEAKKLLLLDNKRKTVLNLQYNENNFTTKHFDFDSKTSVQTEPINNNIDGIEKAYALYEIGNPDMWSTVHVQLFEKLTSPDGHTIWNDITKGELASVSSSLPEWGNENMNIKYQGTEWVTREDFTLPTKGLCLLTPIQDSDADHLIENISFVKGQEYFVLPKDAIITLEGSSSVIKRSNNDSLPMSTEYINNEQSRRRVQIRLSRALFTGADDKMSIASRGTDRFLTIPYRQPSRGQIDLEAKADENQLVTVGSLGRIATAVADSTRPTSTVVTIQASNNGLAAARFRAVVRECHPALSNELDNNDSEKLVTDRILIPPKHTRQLKLQIANKIPVDSSHCSVALINDFDAQVAVRDVIMRKGDRCFCVWHCDCVCLGEDPKLLCREMSTSRLLAAGLSSHNRKRHARSVCYKDIVSIDLCITIIGVITTLLLLGLLKALIGLFVPSVRNWGLDCVLQTPRKLEHYYEKSLSSRPVEYDADGWPVHPDTKKRTVRFVSGSMEFILNTIYFIIAPCLLVRNTIRTIITRCKNQGKTEPAKAFAKDPKKCFSSRDMQMQPLLHGHHYHNVNSNNEGHESCVDSDQDDTEYVLMEMQKSRESLRRSQRKLNESGGLSSKNDAKRKDLSRVRNN</sequence>
<feature type="compositionally biased region" description="Basic and acidic residues" evidence="1">
    <location>
        <begin position="875"/>
        <end position="888"/>
    </location>
</feature>
<proteinExistence type="predicted"/>
<feature type="region of interest" description="Disordered" evidence="1">
    <location>
        <begin position="853"/>
        <end position="888"/>
    </location>
</feature>
<gene>
    <name evidence="5" type="ORF">O3G_MSEX007710</name>
</gene>
<keyword evidence="2" id="KW-0812">Transmembrane</keyword>
<evidence type="ECO:0000256" key="1">
    <source>
        <dbReference type="SAM" id="MobiDB-lite"/>
    </source>
</evidence>
<organism evidence="5 6">
    <name type="scientific">Manduca sexta</name>
    <name type="common">Tobacco hawkmoth</name>
    <name type="synonym">Tobacco hornworm</name>
    <dbReference type="NCBI Taxonomy" id="7130"/>
    <lineage>
        <taxon>Eukaryota</taxon>
        <taxon>Metazoa</taxon>
        <taxon>Ecdysozoa</taxon>
        <taxon>Arthropoda</taxon>
        <taxon>Hexapoda</taxon>
        <taxon>Insecta</taxon>
        <taxon>Pterygota</taxon>
        <taxon>Neoptera</taxon>
        <taxon>Endopterygota</taxon>
        <taxon>Lepidoptera</taxon>
        <taxon>Glossata</taxon>
        <taxon>Ditrysia</taxon>
        <taxon>Bombycoidea</taxon>
        <taxon>Sphingidae</taxon>
        <taxon>Sphinginae</taxon>
        <taxon>Sphingini</taxon>
        <taxon>Manduca</taxon>
    </lineage>
</organism>
<feature type="domain" description="Generative cell specific-1/HAP2" evidence="4">
    <location>
        <begin position="476"/>
        <end position="617"/>
    </location>
</feature>
<feature type="signal peptide" evidence="3">
    <location>
        <begin position="1"/>
        <end position="19"/>
    </location>
</feature>